<dbReference type="AlphaFoldDB" id="A0A9X3EMP5"/>
<keyword evidence="2 4" id="KW-0238">DNA-binding</keyword>
<dbReference type="PRINTS" id="PR00455">
    <property type="entry name" value="HTHTETR"/>
</dbReference>
<evidence type="ECO:0000259" key="5">
    <source>
        <dbReference type="PROSITE" id="PS50977"/>
    </source>
</evidence>
<evidence type="ECO:0000313" key="6">
    <source>
        <dbReference type="EMBL" id="MCY1006832.1"/>
    </source>
</evidence>
<dbReference type="SUPFAM" id="SSF48498">
    <property type="entry name" value="Tetracyclin repressor-like, C-terminal domain"/>
    <property type="match status" value="1"/>
</dbReference>
<dbReference type="Proteomes" id="UP001150924">
    <property type="component" value="Unassembled WGS sequence"/>
</dbReference>
<evidence type="ECO:0000313" key="7">
    <source>
        <dbReference type="Proteomes" id="UP001150924"/>
    </source>
</evidence>
<dbReference type="PROSITE" id="PS50977">
    <property type="entry name" value="HTH_TETR_2"/>
    <property type="match status" value="1"/>
</dbReference>
<dbReference type="GO" id="GO:0000976">
    <property type="term" value="F:transcription cis-regulatory region binding"/>
    <property type="evidence" value="ECO:0007669"/>
    <property type="project" value="TreeGrafter"/>
</dbReference>
<dbReference type="GO" id="GO:0003700">
    <property type="term" value="F:DNA-binding transcription factor activity"/>
    <property type="evidence" value="ECO:0007669"/>
    <property type="project" value="TreeGrafter"/>
</dbReference>
<evidence type="ECO:0000256" key="3">
    <source>
        <dbReference type="ARBA" id="ARBA00023163"/>
    </source>
</evidence>
<keyword evidence="7" id="KW-1185">Reference proteome</keyword>
<protein>
    <submittedName>
        <fullName evidence="6">TetR/AcrR family transcriptional regulator</fullName>
    </submittedName>
</protein>
<dbReference type="InterPro" id="IPR050109">
    <property type="entry name" value="HTH-type_TetR-like_transc_reg"/>
</dbReference>
<dbReference type="InterPro" id="IPR025996">
    <property type="entry name" value="MT1864/Rv1816-like_C"/>
</dbReference>
<dbReference type="InterPro" id="IPR009057">
    <property type="entry name" value="Homeodomain-like_sf"/>
</dbReference>
<comment type="caution">
    <text evidence="6">The sequence shown here is derived from an EMBL/GenBank/DDBJ whole genome shotgun (WGS) entry which is preliminary data.</text>
</comment>
<dbReference type="InterPro" id="IPR036271">
    <property type="entry name" value="Tet_transcr_reg_TetR-rel_C_sf"/>
</dbReference>
<gene>
    <name evidence="6" type="ORF">OV079_14975</name>
</gene>
<dbReference type="RefSeq" id="WP_267769240.1">
    <property type="nucleotide sequence ID" value="NZ_JAPNKE010000002.1"/>
</dbReference>
<keyword evidence="1" id="KW-0805">Transcription regulation</keyword>
<dbReference type="PANTHER" id="PTHR30055:SF220">
    <property type="entry name" value="TETR-FAMILY REGULATORY PROTEIN"/>
    <property type="match status" value="1"/>
</dbReference>
<dbReference type="SUPFAM" id="SSF46689">
    <property type="entry name" value="Homeodomain-like"/>
    <property type="match status" value="1"/>
</dbReference>
<feature type="domain" description="HTH tetR-type" evidence="5">
    <location>
        <begin position="7"/>
        <end position="67"/>
    </location>
</feature>
<dbReference type="EMBL" id="JAPNKE010000002">
    <property type="protein sequence ID" value="MCY1006832.1"/>
    <property type="molecule type" value="Genomic_DNA"/>
</dbReference>
<dbReference type="Gene3D" id="1.10.357.10">
    <property type="entry name" value="Tetracycline Repressor, domain 2"/>
    <property type="match status" value="1"/>
</dbReference>
<sequence>MSRVQRAGLRQGIIQTSLEIGSERGEEGLTMRGIAARLGVSATALYQHFESKSKILREIRIYGAELLQSEVLEPAASTEDPAERLVNAGRNYVQFAKSHKWLYSVMMGNEQIDWSQHNTEEVDLLLRPLKTFQGWLEEGAARGCWRGDVDLSLASFRIWMSLHGLCTMLLSGRISEAHPAFPRKDEQSFVDEFIISMIACLKP</sequence>
<dbReference type="Pfam" id="PF13305">
    <property type="entry name" value="TetR_C_33"/>
    <property type="match status" value="1"/>
</dbReference>
<proteinExistence type="predicted"/>
<reference evidence="6" key="1">
    <citation type="submission" date="2022-11" db="EMBL/GenBank/DDBJ databases">
        <title>Minimal conservation of predation-associated metabolite biosynthetic gene clusters underscores biosynthetic potential of Myxococcota including descriptions for ten novel species: Archangium lansinium sp. nov., Myxococcus landrumus sp. nov., Nannocystis bai.</title>
        <authorList>
            <person name="Ahearne A."/>
            <person name="Stevens C."/>
            <person name="Phillips K."/>
        </authorList>
    </citation>
    <scope>NUCLEOTIDE SEQUENCE</scope>
    <source>
        <strain evidence="6">Na p29</strain>
    </source>
</reference>
<name>A0A9X3EMP5_9BACT</name>
<organism evidence="6 7">
    <name type="scientific">Nannocystis pusilla</name>
    <dbReference type="NCBI Taxonomy" id="889268"/>
    <lineage>
        <taxon>Bacteria</taxon>
        <taxon>Pseudomonadati</taxon>
        <taxon>Myxococcota</taxon>
        <taxon>Polyangia</taxon>
        <taxon>Nannocystales</taxon>
        <taxon>Nannocystaceae</taxon>
        <taxon>Nannocystis</taxon>
    </lineage>
</organism>
<feature type="DNA-binding region" description="H-T-H motif" evidence="4">
    <location>
        <begin position="30"/>
        <end position="49"/>
    </location>
</feature>
<evidence type="ECO:0000256" key="1">
    <source>
        <dbReference type="ARBA" id="ARBA00023015"/>
    </source>
</evidence>
<evidence type="ECO:0000256" key="2">
    <source>
        <dbReference type="ARBA" id="ARBA00023125"/>
    </source>
</evidence>
<keyword evidence="3" id="KW-0804">Transcription</keyword>
<dbReference type="Pfam" id="PF00440">
    <property type="entry name" value="TetR_N"/>
    <property type="match status" value="1"/>
</dbReference>
<dbReference type="PANTHER" id="PTHR30055">
    <property type="entry name" value="HTH-TYPE TRANSCRIPTIONAL REGULATOR RUTR"/>
    <property type="match status" value="1"/>
</dbReference>
<evidence type="ECO:0000256" key="4">
    <source>
        <dbReference type="PROSITE-ProRule" id="PRU00335"/>
    </source>
</evidence>
<dbReference type="InterPro" id="IPR001647">
    <property type="entry name" value="HTH_TetR"/>
</dbReference>
<accession>A0A9X3EMP5</accession>